<dbReference type="EMBL" id="DS022316">
    <property type="protein sequence ID" value="OAJ45351.1"/>
    <property type="molecule type" value="Genomic_DNA"/>
</dbReference>
<accession>A0A177X0Q8</accession>
<dbReference type="VEuPathDB" id="FungiDB:BDEG_28498"/>
<protein>
    <submittedName>
        <fullName evidence="1">Uncharacterized protein</fullName>
    </submittedName>
</protein>
<dbReference type="OrthoDB" id="10660269at2759"/>
<organism evidence="1 2">
    <name type="scientific">Batrachochytrium dendrobatidis (strain JEL423)</name>
    <dbReference type="NCBI Taxonomy" id="403673"/>
    <lineage>
        <taxon>Eukaryota</taxon>
        <taxon>Fungi</taxon>
        <taxon>Fungi incertae sedis</taxon>
        <taxon>Chytridiomycota</taxon>
        <taxon>Chytridiomycota incertae sedis</taxon>
        <taxon>Chytridiomycetes</taxon>
        <taxon>Rhizophydiales</taxon>
        <taxon>Rhizophydiales incertae sedis</taxon>
        <taxon>Batrachochytrium</taxon>
    </lineage>
</organism>
<evidence type="ECO:0000313" key="1">
    <source>
        <dbReference type="EMBL" id="OAJ45351.1"/>
    </source>
</evidence>
<sequence length="245" mass="28055">MNTDNNSNSLAGLSISESVETLDANAQRNGCYQAIKKSRVDAELENSTIPVITTTLLGTISEDPIDTLKTHTLSIKVRNELRALRVESAEHISTIQSNFDQYKQRILGEMAELNTSRQKLDSSLTTRQPYFNLHNQANSIRHRPINASSSDTCWESESDSTMEKDDLFRDRRSSYTSVESCEKWRYKDGINSIDSYEQSIQCNYDQLLRSQEIRRRASDIRREHSLAAALDAQKRYRVDLYGHHS</sequence>
<reference evidence="1 2" key="1">
    <citation type="submission" date="2006-10" db="EMBL/GenBank/DDBJ databases">
        <title>The Genome Sequence of Batrachochytrium dendrobatidis JEL423.</title>
        <authorList>
            <consortium name="The Broad Institute Genome Sequencing Platform"/>
            <person name="Birren B."/>
            <person name="Lander E."/>
            <person name="Galagan J."/>
            <person name="Cuomo C."/>
            <person name="Devon K."/>
            <person name="Jaffe D."/>
            <person name="Butler J."/>
            <person name="Alvarez P."/>
            <person name="Gnerre S."/>
            <person name="Grabherr M."/>
            <person name="Kleber M."/>
            <person name="Mauceli E."/>
            <person name="Brockman W."/>
            <person name="Young S."/>
            <person name="LaButti K."/>
            <person name="Sykes S."/>
            <person name="DeCaprio D."/>
            <person name="Crawford M."/>
            <person name="Koehrsen M."/>
            <person name="Engels R."/>
            <person name="Montgomery P."/>
            <person name="Pearson M."/>
            <person name="Howarth C."/>
            <person name="Larson L."/>
            <person name="White J."/>
            <person name="O'Leary S."/>
            <person name="Kodira C."/>
            <person name="Zeng Q."/>
            <person name="Yandava C."/>
            <person name="Alvarado L."/>
            <person name="Longcore J."/>
            <person name="James T."/>
        </authorList>
    </citation>
    <scope>NUCLEOTIDE SEQUENCE [LARGE SCALE GENOMIC DNA]</scope>
    <source>
        <strain evidence="1 2">JEL423</strain>
    </source>
</reference>
<reference evidence="1 2" key="2">
    <citation type="submission" date="2016-05" db="EMBL/GenBank/DDBJ databases">
        <title>Lineage-specific infection strategies underlie the spectrum of fungal disease in amphibians.</title>
        <authorList>
            <person name="Cuomo C.A."/>
            <person name="Farrer R.A."/>
            <person name="James T."/>
            <person name="Longcore J."/>
            <person name="Birren B."/>
        </authorList>
    </citation>
    <scope>NUCLEOTIDE SEQUENCE [LARGE SCALE GENOMIC DNA]</scope>
    <source>
        <strain evidence="1 2">JEL423</strain>
    </source>
</reference>
<dbReference type="AlphaFoldDB" id="A0A177X0Q8"/>
<dbReference type="Proteomes" id="UP000077115">
    <property type="component" value="Unassembled WGS sequence"/>
</dbReference>
<name>A0A177X0Q8_BATDL</name>
<proteinExistence type="predicted"/>
<gene>
    <name evidence="1" type="ORF">BDEG_28498</name>
</gene>
<evidence type="ECO:0000313" key="2">
    <source>
        <dbReference type="Proteomes" id="UP000077115"/>
    </source>
</evidence>